<evidence type="ECO:0000313" key="2">
    <source>
        <dbReference type="EMBL" id="GEX66499.1"/>
    </source>
</evidence>
<keyword evidence="2" id="KW-0418">Kinase</keyword>
<dbReference type="PANTHER" id="PTHR48007:SF67">
    <property type="entry name" value="POLLEN RECEPTOR-LIKE KINASE 1"/>
    <property type="match status" value="1"/>
</dbReference>
<sequence length="316" mass="34679">MPEEVAASGARGSLASSLGIGREYLKIRTTLSSGHQICPNFCINNMFGLILENIGLSGTIDMDTLVELPSIRVLTLTNNSFGGPMPDVQKLSMLRGIFLSNNIFSGVIRDDAFEGMSWLRIVYLKNNKFTGGIPGSLTALSELFYLEMQNNGFEGVIPDFEQKGLKVNFANNTLSSPIPPGFRNQDPSIFADDEGENPTVEQVRKRASEIMTIISAEAGNVGNKANESSKKGSGDGSSNPLKGQSMFNKSHQIYYVTYVSKAFFVQDDDVAWWVDSGATVYVCKDRCWFKTNESLNDGSILTWEMSQQPLCMDVVV</sequence>
<keyword evidence="2" id="KW-0675">Receptor</keyword>
<feature type="region of interest" description="Disordered" evidence="1">
    <location>
        <begin position="222"/>
        <end position="242"/>
    </location>
</feature>
<dbReference type="InterPro" id="IPR046959">
    <property type="entry name" value="PRK1-6/SRF4-like"/>
</dbReference>
<dbReference type="PANTHER" id="PTHR48007">
    <property type="entry name" value="LEUCINE-RICH REPEAT RECEPTOR-LIKE PROTEIN KINASE PXC1"/>
    <property type="match status" value="1"/>
</dbReference>
<proteinExistence type="predicted"/>
<dbReference type="AlphaFoldDB" id="A0A699HFB8"/>
<organism evidence="2">
    <name type="scientific">Tanacetum cinerariifolium</name>
    <name type="common">Dalmatian daisy</name>
    <name type="synonym">Chrysanthemum cinerariifolium</name>
    <dbReference type="NCBI Taxonomy" id="118510"/>
    <lineage>
        <taxon>Eukaryota</taxon>
        <taxon>Viridiplantae</taxon>
        <taxon>Streptophyta</taxon>
        <taxon>Embryophyta</taxon>
        <taxon>Tracheophyta</taxon>
        <taxon>Spermatophyta</taxon>
        <taxon>Magnoliopsida</taxon>
        <taxon>eudicotyledons</taxon>
        <taxon>Gunneridae</taxon>
        <taxon>Pentapetalae</taxon>
        <taxon>asterids</taxon>
        <taxon>campanulids</taxon>
        <taxon>Asterales</taxon>
        <taxon>Asteraceae</taxon>
        <taxon>Asteroideae</taxon>
        <taxon>Anthemideae</taxon>
        <taxon>Anthemidinae</taxon>
        <taxon>Tanacetum</taxon>
    </lineage>
</organism>
<protein>
    <submittedName>
        <fullName evidence="2">Pollen receptor-like kinase 4</fullName>
    </submittedName>
</protein>
<dbReference type="EMBL" id="BKCJ010122183">
    <property type="protein sequence ID" value="GEX66499.1"/>
    <property type="molecule type" value="Genomic_DNA"/>
</dbReference>
<dbReference type="InterPro" id="IPR032675">
    <property type="entry name" value="LRR_dom_sf"/>
</dbReference>
<dbReference type="Pfam" id="PF13855">
    <property type="entry name" value="LRR_8"/>
    <property type="match status" value="1"/>
</dbReference>
<evidence type="ECO:0000256" key="1">
    <source>
        <dbReference type="SAM" id="MobiDB-lite"/>
    </source>
</evidence>
<dbReference type="GO" id="GO:0016301">
    <property type="term" value="F:kinase activity"/>
    <property type="evidence" value="ECO:0007669"/>
    <property type="project" value="UniProtKB-KW"/>
</dbReference>
<gene>
    <name evidence="2" type="ORF">Tci_338474</name>
</gene>
<dbReference type="Gene3D" id="3.80.10.10">
    <property type="entry name" value="Ribonuclease Inhibitor"/>
    <property type="match status" value="1"/>
</dbReference>
<dbReference type="InterPro" id="IPR001611">
    <property type="entry name" value="Leu-rich_rpt"/>
</dbReference>
<comment type="caution">
    <text evidence="2">The sequence shown here is derived from an EMBL/GenBank/DDBJ whole genome shotgun (WGS) entry which is preliminary data.</text>
</comment>
<keyword evidence="2" id="KW-0808">Transferase</keyword>
<accession>A0A699HFB8</accession>
<reference evidence="2" key="1">
    <citation type="journal article" date="2019" name="Sci. Rep.">
        <title>Draft genome of Tanacetum cinerariifolium, the natural source of mosquito coil.</title>
        <authorList>
            <person name="Yamashiro T."/>
            <person name="Shiraishi A."/>
            <person name="Satake H."/>
            <person name="Nakayama K."/>
        </authorList>
    </citation>
    <scope>NUCLEOTIDE SEQUENCE</scope>
</reference>
<dbReference type="SUPFAM" id="SSF52058">
    <property type="entry name" value="L domain-like"/>
    <property type="match status" value="1"/>
</dbReference>
<name>A0A699HFB8_TANCI</name>